<keyword evidence="3" id="KW-1185">Reference proteome</keyword>
<evidence type="ECO:0000313" key="3">
    <source>
        <dbReference type="Proteomes" id="UP000001557"/>
    </source>
</evidence>
<protein>
    <recommendedName>
        <fullName evidence="1">DUF2726 domain-containing protein</fullName>
    </recommendedName>
</protein>
<dbReference type="AlphaFoldDB" id="A3D0A3"/>
<dbReference type="RefSeq" id="WP_011845784.1">
    <property type="nucleotide sequence ID" value="NC_009052.1"/>
</dbReference>
<accession>A3D0A3</accession>
<gene>
    <name evidence="2" type="ordered locus">Sbal_0637</name>
</gene>
<dbReference type="Proteomes" id="UP000001557">
    <property type="component" value="Chromosome"/>
</dbReference>
<proteinExistence type="predicted"/>
<feature type="domain" description="DUF2726" evidence="1">
    <location>
        <begin position="46"/>
        <end position="168"/>
    </location>
</feature>
<dbReference type="Pfam" id="PF10881">
    <property type="entry name" value="DUF2726"/>
    <property type="match status" value="1"/>
</dbReference>
<dbReference type="EMBL" id="CP000563">
    <property type="protein sequence ID" value="ABN60166.1"/>
    <property type="molecule type" value="Genomic_DNA"/>
</dbReference>
<dbReference type="KEGG" id="sbl:Sbal_0637"/>
<dbReference type="REBASE" id="41825">
    <property type="entry name" value="SbaOSMrrP"/>
</dbReference>
<dbReference type="InterPro" id="IPR024402">
    <property type="entry name" value="DUF2726"/>
</dbReference>
<reference evidence="2 3" key="1">
    <citation type="submission" date="2007-02" db="EMBL/GenBank/DDBJ databases">
        <title>Complete sequence of chromosome of Shewanella baltica OS155.</title>
        <authorList>
            <consortium name="US DOE Joint Genome Institute"/>
            <person name="Copeland A."/>
            <person name="Lucas S."/>
            <person name="Lapidus A."/>
            <person name="Barry K."/>
            <person name="Detter J.C."/>
            <person name="Glavina del Rio T."/>
            <person name="Hammon N."/>
            <person name="Israni S."/>
            <person name="Dalin E."/>
            <person name="Tice H."/>
            <person name="Pitluck S."/>
            <person name="Sims D.R."/>
            <person name="Brettin T."/>
            <person name="Bruce D."/>
            <person name="Han C."/>
            <person name="Tapia R."/>
            <person name="Brainard J."/>
            <person name="Schmutz J."/>
            <person name="Larimer F."/>
            <person name="Land M."/>
            <person name="Hauser L."/>
            <person name="Kyrpides N."/>
            <person name="Mikhailova N."/>
            <person name="Brettar I."/>
            <person name="Klappenbach J."/>
            <person name="Konstantinidis K."/>
            <person name="Rodrigues J."/>
            <person name="Tiedje J."/>
            <person name="Richardson P."/>
        </authorList>
    </citation>
    <scope>NUCLEOTIDE SEQUENCE [LARGE SCALE GENOMIC DNA]</scope>
    <source>
        <strain evidence="3">OS155 / ATCC BAA-1091</strain>
    </source>
</reference>
<sequence length="189" mass="21532">MMNSNQLILIGLGFALIILLPLLLRIFTNLLVPSSDNTYRYRKQDALFSSAERSFLGILDQAVGDQYRILGKVRIADVITPEKGMNRRHWQIAFNRISAKHFDYLLCDKHTLEVIAAIELDDKSHKQTRTQQRDLLIEQACESAKLPLIRFDAKRSYQLELIRSTIHTALPAKTHAAEESSLILTASKT</sequence>
<dbReference type="HOGENOM" id="CLU_082936_2_1_6"/>
<evidence type="ECO:0000313" key="2">
    <source>
        <dbReference type="EMBL" id="ABN60166.1"/>
    </source>
</evidence>
<name>A3D0A3_SHEB5</name>
<dbReference type="PIRSF" id="PIRSF028063">
    <property type="entry name" value="UCP028063"/>
    <property type="match status" value="1"/>
</dbReference>
<dbReference type="InterPro" id="IPR014538">
    <property type="entry name" value="UCP028063_topo_Znf"/>
</dbReference>
<dbReference type="STRING" id="325240.Sbal_0637"/>
<organism evidence="2 3">
    <name type="scientific">Shewanella baltica (strain OS155 / ATCC BAA-1091)</name>
    <dbReference type="NCBI Taxonomy" id="325240"/>
    <lineage>
        <taxon>Bacteria</taxon>
        <taxon>Pseudomonadati</taxon>
        <taxon>Pseudomonadota</taxon>
        <taxon>Gammaproteobacteria</taxon>
        <taxon>Alteromonadales</taxon>
        <taxon>Shewanellaceae</taxon>
        <taxon>Shewanella</taxon>
    </lineage>
</organism>
<evidence type="ECO:0000259" key="1">
    <source>
        <dbReference type="Pfam" id="PF10881"/>
    </source>
</evidence>